<dbReference type="GO" id="GO:0016829">
    <property type="term" value="F:lyase activity"/>
    <property type="evidence" value="ECO:0007669"/>
    <property type="project" value="UniProtKB-KW"/>
</dbReference>
<dbReference type="EMBL" id="CAJNBH010000044">
    <property type="protein sequence ID" value="CAE6856729.1"/>
    <property type="molecule type" value="Genomic_DNA"/>
</dbReference>
<dbReference type="EC" id="4.2.2.-" evidence="3"/>
<accession>A0ABM8T478</accession>
<evidence type="ECO:0000256" key="4">
    <source>
        <dbReference type="RuleBase" id="RU003495"/>
    </source>
</evidence>
<feature type="region of interest" description="Disordered" evidence="5">
    <location>
        <begin position="179"/>
        <end position="232"/>
    </location>
</feature>
<feature type="region of interest" description="Disordered" evidence="5">
    <location>
        <begin position="82"/>
        <end position="108"/>
    </location>
</feature>
<comment type="function">
    <text evidence="3">Lytic transglycosylase with a strong preference for naked glycan strands that lack stem peptides.</text>
</comment>
<comment type="similarity">
    <text evidence="3 4">Belongs to the RlpA family.</text>
</comment>
<dbReference type="Proteomes" id="UP000673821">
    <property type="component" value="Unassembled WGS sequence"/>
</dbReference>
<evidence type="ECO:0000313" key="7">
    <source>
        <dbReference type="EMBL" id="CAE6856729.1"/>
    </source>
</evidence>
<evidence type="ECO:0000256" key="3">
    <source>
        <dbReference type="HAMAP-Rule" id="MF_02071"/>
    </source>
</evidence>
<keyword evidence="1 3" id="KW-0456">Lyase</keyword>
<name>A0ABM8T478_9BURK</name>
<sequence length="232" mass="25334">MKNDLHPMKNWLLGFRLEAELARLTAQRLLVEMASGLVVYEEAGKHVDHIRLRPGRRRKLRTLLFLVLSCCLSTALPAQKPASADARQASPKAAHHAGLDRSGQARKGRASYYGRQFYTKKMADGTPMNPQSNVAASKTLPLGTKARVTNLKNGSSEVVEIRDRGPYVKDRIVDVSPKTADKLGLKEDGTAPVEVRPMEVPQPDGSMKPGAGAAKPQRGKSSVDLQDSHSSY</sequence>
<dbReference type="CDD" id="cd22268">
    <property type="entry name" value="DPBB_RlpA-like"/>
    <property type="match status" value="1"/>
</dbReference>
<dbReference type="Pfam" id="PF03330">
    <property type="entry name" value="DPBB_1"/>
    <property type="match status" value="1"/>
</dbReference>
<reference evidence="7 8" key="1">
    <citation type="submission" date="2021-02" db="EMBL/GenBank/DDBJ databases">
        <authorList>
            <person name="Vanwijnsberghe S."/>
        </authorList>
    </citation>
    <scope>NUCLEOTIDE SEQUENCE [LARGE SCALE GENOMIC DNA]</scope>
    <source>
        <strain evidence="7 8">R-69776</strain>
    </source>
</reference>
<keyword evidence="2 3" id="KW-0961">Cell wall biogenesis/degradation</keyword>
<proteinExistence type="inferred from homology"/>
<feature type="domain" description="RlpA-like protein double-psi beta-barrel" evidence="6">
    <location>
        <begin position="107"/>
        <end position="195"/>
    </location>
</feature>
<dbReference type="NCBIfam" id="TIGR00413">
    <property type="entry name" value="rlpA"/>
    <property type="match status" value="1"/>
</dbReference>
<evidence type="ECO:0000259" key="6">
    <source>
        <dbReference type="Pfam" id="PF03330"/>
    </source>
</evidence>
<dbReference type="SUPFAM" id="SSF50685">
    <property type="entry name" value="Barwin-like endoglucanases"/>
    <property type="match status" value="1"/>
</dbReference>
<dbReference type="InterPro" id="IPR036908">
    <property type="entry name" value="RlpA-like_sf"/>
</dbReference>
<feature type="compositionally biased region" description="Polar residues" evidence="5">
    <location>
        <begin position="219"/>
        <end position="232"/>
    </location>
</feature>
<dbReference type="InterPro" id="IPR012997">
    <property type="entry name" value="RplA"/>
</dbReference>
<protein>
    <recommendedName>
        <fullName evidence="3">Endolytic peptidoglycan transglycosylase RlpA</fullName>
        <ecNumber evidence="3">4.2.2.-</ecNumber>
    </recommendedName>
</protein>
<dbReference type="PANTHER" id="PTHR34183">
    <property type="entry name" value="ENDOLYTIC PEPTIDOGLYCAN TRANSGLYCOSYLASE RLPA"/>
    <property type="match status" value="1"/>
</dbReference>
<dbReference type="HAMAP" id="MF_02071">
    <property type="entry name" value="RlpA"/>
    <property type="match status" value="1"/>
</dbReference>
<feature type="compositionally biased region" description="Basic and acidic residues" evidence="5">
    <location>
        <begin position="179"/>
        <end position="189"/>
    </location>
</feature>
<evidence type="ECO:0000313" key="8">
    <source>
        <dbReference type="Proteomes" id="UP000673821"/>
    </source>
</evidence>
<evidence type="ECO:0000256" key="2">
    <source>
        <dbReference type="ARBA" id="ARBA00023316"/>
    </source>
</evidence>
<organism evidence="7 8">
    <name type="scientific">Paraburkholderia nemoris</name>
    <dbReference type="NCBI Taxonomy" id="2793076"/>
    <lineage>
        <taxon>Bacteria</taxon>
        <taxon>Pseudomonadati</taxon>
        <taxon>Pseudomonadota</taxon>
        <taxon>Betaproteobacteria</taxon>
        <taxon>Burkholderiales</taxon>
        <taxon>Burkholderiaceae</taxon>
        <taxon>Paraburkholderia</taxon>
    </lineage>
</organism>
<evidence type="ECO:0000256" key="1">
    <source>
        <dbReference type="ARBA" id="ARBA00023239"/>
    </source>
</evidence>
<gene>
    <name evidence="7" type="primary">rlpA_2</name>
    <name evidence="3" type="synonym">rlpA</name>
    <name evidence="7" type="ORF">R69776_07778</name>
</gene>
<comment type="caution">
    <text evidence="7">The sequence shown here is derived from an EMBL/GenBank/DDBJ whole genome shotgun (WGS) entry which is preliminary data.</text>
</comment>
<dbReference type="RefSeq" id="WP_234477221.1">
    <property type="nucleotide sequence ID" value="NZ_CAJNBH010000044.1"/>
</dbReference>
<dbReference type="PANTHER" id="PTHR34183:SF8">
    <property type="entry name" value="ENDOLYTIC PEPTIDOGLYCAN TRANSGLYCOSYLASE RLPA-RELATED"/>
    <property type="match status" value="1"/>
</dbReference>
<evidence type="ECO:0000256" key="5">
    <source>
        <dbReference type="SAM" id="MobiDB-lite"/>
    </source>
</evidence>
<dbReference type="InterPro" id="IPR009009">
    <property type="entry name" value="RlpA-like_DPBB"/>
</dbReference>
<dbReference type="Gene3D" id="2.40.40.10">
    <property type="entry name" value="RlpA-like domain"/>
    <property type="match status" value="1"/>
</dbReference>
<dbReference type="InterPro" id="IPR034718">
    <property type="entry name" value="RlpA"/>
</dbReference>
<keyword evidence="8" id="KW-1185">Reference proteome</keyword>